<dbReference type="InterPro" id="IPR016161">
    <property type="entry name" value="Ald_DH/histidinol_DH"/>
</dbReference>
<keyword evidence="3" id="KW-0520">NAD</keyword>
<dbReference type="EMBL" id="SDMP01000005">
    <property type="protein sequence ID" value="RYR57387.1"/>
    <property type="molecule type" value="Genomic_DNA"/>
</dbReference>
<keyword evidence="2" id="KW-0560">Oxidoreductase</keyword>
<reference evidence="5 6" key="1">
    <citation type="submission" date="2019-01" db="EMBL/GenBank/DDBJ databases">
        <title>Sequencing of cultivated peanut Arachis hypogaea provides insights into genome evolution and oil improvement.</title>
        <authorList>
            <person name="Chen X."/>
        </authorList>
    </citation>
    <scope>NUCLEOTIDE SEQUENCE [LARGE SCALE GENOMIC DNA]</scope>
    <source>
        <strain evidence="6">cv. Fuhuasheng</strain>
        <tissue evidence="5">Leaves</tissue>
    </source>
</reference>
<dbReference type="STRING" id="3818.A0A445D2F3"/>
<dbReference type="FunFam" id="3.40.309.10:FF:000065">
    <property type="entry name" value="Aldehyde dehydrogenase3"/>
    <property type="match status" value="1"/>
</dbReference>
<proteinExistence type="inferred from homology"/>
<dbReference type="SUPFAM" id="SSF53720">
    <property type="entry name" value="ALDH-like"/>
    <property type="match status" value="1"/>
</dbReference>
<feature type="domain" description="Aldehyde dehydrogenase" evidence="4">
    <location>
        <begin position="124"/>
        <end position="306"/>
    </location>
</feature>
<dbReference type="Gene3D" id="3.40.605.10">
    <property type="entry name" value="Aldehyde Dehydrogenase, Chain A, domain 1"/>
    <property type="match status" value="2"/>
</dbReference>
<evidence type="ECO:0000259" key="4">
    <source>
        <dbReference type="Pfam" id="PF00171"/>
    </source>
</evidence>
<dbReference type="PROSITE" id="PS00070">
    <property type="entry name" value="ALDEHYDE_DEHYDR_CYS"/>
    <property type="match status" value="1"/>
</dbReference>
<evidence type="ECO:0000313" key="6">
    <source>
        <dbReference type="Proteomes" id="UP000289738"/>
    </source>
</evidence>
<evidence type="ECO:0000256" key="3">
    <source>
        <dbReference type="ARBA" id="ARBA00023027"/>
    </source>
</evidence>
<dbReference type="PANTHER" id="PTHR11699">
    <property type="entry name" value="ALDEHYDE DEHYDROGENASE-RELATED"/>
    <property type="match status" value="1"/>
</dbReference>
<dbReference type="InterPro" id="IPR016163">
    <property type="entry name" value="Ald_DH_C"/>
</dbReference>
<organism evidence="5 6">
    <name type="scientific">Arachis hypogaea</name>
    <name type="common">Peanut</name>
    <dbReference type="NCBI Taxonomy" id="3818"/>
    <lineage>
        <taxon>Eukaryota</taxon>
        <taxon>Viridiplantae</taxon>
        <taxon>Streptophyta</taxon>
        <taxon>Embryophyta</taxon>
        <taxon>Tracheophyta</taxon>
        <taxon>Spermatophyta</taxon>
        <taxon>Magnoliopsida</taxon>
        <taxon>eudicotyledons</taxon>
        <taxon>Gunneridae</taxon>
        <taxon>Pentapetalae</taxon>
        <taxon>rosids</taxon>
        <taxon>fabids</taxon>
        <taxon>Fabales</taxon>
        <taxon>Fabaceae</taxon>
        <taxon>Papilionoideae</taxon>
        <taxon>50 kb inversion clade</taxon>
        <taxon>dalbergioids sensu lato</taxon>
        <taxon>Dalbergieae</taxon>
        <taxon>Pterocarpus clade</taxon>
        <taxon>Arachis</taxon>
    </lineage>
</organism>
<sequence>MSESWKGSELLSRAEFHVGAHVIEVVLAPIKPIDLTYCLAGIPDGVLNVVPGFGPTAGATISSHMLISLIHVTDRNVTWLSRCMCVQVSFTGSTEVGGEIMHAAASSNLKQVSLELRGKSPLLIFQGEICVASSRVFVQEGIYNEFEKKLVEKAKAWVVGDPFDPKSQQGPQVDKKQFEKILSYIEHGKKEGATLLYGGKRLGDKGYYIEPTIFSDVKDMLIVQDEIFGPVMLLMKFKTIEEAIMRANNTKYGLAAGIVTKNLDIANTVSRSIRAGIVWINCYFIFGSDIPYGGYKQSGFGKEYVPATEICCNSNLQLSLALNSMSPLSNKMDRMKLFEAMYTFPRT</sequence>
<dbReference type="Gene3D" id="3.40.309.10">
    <property type="entry name" value="Aldehyde Dehydrogenase, Chain A, domain 2"/>
    <property type="match status" value="1"/>
</dbReference>
<evidence type="ECO:0000256" key="2">
    <source>
        <dbReference type="ARBA" id="ARBA00023002"/>
    </source>
</evidence>
<comment type="similarity">
    <text evidence="1">Belongs to the aldehyde dehydrogenase family.</text>
</comment>
<evidence type="ECO:0000313" key="5">
    <source>
        <dbReference type="EMBL" id="RYR57387.1"/>
    </source>
</evidence>
<dbReference type="InterPro" id="IPR015590">
    <property type="entry name" value="Aldehyde_DH_dom"/>
</dbReference>
<name>A0A445D2F3_ARAHY</name>
<protein>
    <recommendedName>
        <fullName evidence="4">Aldehyde dehydrogenase domain-containing protein</fullName>
    </recommendedName>
</protein>
<dbReference type="Proteomes" id="UP000289738">
    <property type="component" value="Chromosome A05"/>
</dbReference>
<evidence type="ECO:0000256" key="1">
    <source>
        <dbReference type="ARBA" id="ARBA00009986"/>
    </source>
</evidence>
<keyword evidence="6" id="KW-1185">Reference proteome</keyword>
<dbReference type="InterPro" id="IPR016160">
    <property type="entry name" value="Ald_DH_CS_CYS"/>
</dbReference>
<dbReference type="GO" id="GO:0016620">
    <property type="term" value="F:oxidoreductase activity, acting on the aldehyde or oxo group of donors, NAD or NADP as acceptor"/>
    <property type="evidence" value="ECO:0007669"/>
    <property type="project" value="InterPro"/>
</dbReference>
<dbReference type="AlphaFoldDB" id="A0A445D2F3"/>
<comment type="caution">
    <text evidence="5">The sequence shown here is derived from an EMBL/GenBank/DDBJ whole genome shotgun (WGS) entry which is preliminary data.</text>
</comment>
<gene>
    <name evidence="5" type="ORF">Ahy_A05g023119</name>
</gene>
<dbReference type="Pfam" id="PF00171">
    <property type="entry name" value="Aldedh"/>
    <property type="match status" value="1"/>
</dbReference>
<accession>A0A445D2F3</accession>
<dbReference type="InterPro" id="IPR016162">
    <property type="entry name" value="Ald_DH_N"/>
</dbReference>